<gene>
    <name evidence="1" type="ORF">TBK1r_39310</name>
</gene>
<proteinExistence type="predicted"/>
<name>A0ABX5XSV2_9BACT</name>
<dbReference type="RefSeq" id="WP_145213984.1">
    <property type="nucleotide sequence ID" value="NZ_CP036432.1"/>
</dbReference>
<keyword evidence="2" id="KW-1185">Reference proteome</keyword>
<evidence type="ECO:0008006" key="3">
    <source>
        <dbReference type="Google" id="ProtNLM"/>
    </source>
</evidence>
<dbReference type="EMBL" id="CP036432">
    <property type="protein sequence ID" value="QDV84979.1"/>
    <property type="molecule type" value="Genomic_DNA"/>
</dbReference>
<protein>
    <recommendedName>
        <fullName evidence="3">Phage DNA packaging protein Nu1</fullName>
    </recommendedName>
</protein>
<sequence length="176" mass="19822">MSDHDPTHVLAETISDAAKAIGVHERTLKSWLAEGAPAKTDAGYDIEAIKTWRKLNRKSSELELADPDEFKFRMAMAKLKEQEGKADKVSSEAVITEFKRQLLSEGLVHKSAVNNYLARVLSTCRNQIQKIPAQLAAGYAPEIQRELERDCAQRIDIVLRALRTQLADLREIEHDD</sequence>
<organism evidence="1 2">
    <name type="scientific">Stieleria magnilauensis</name>
    <dbReference type="NCBI Taxonomy" id="2527963"/>
    <lineage>
        <taxon>Bacteria</taxon>
        <taxon>Pseudomonadati</taxon>
        <taxon>Planctomycetota</taxon>
        <taxon>Planctomycetia</taxon>
        <taxon>Pirellulales</taxon>
        <taxon>Pirellulaceae</taxon>
        <taxon>Stieleria</taxon>
    </lineage>
</organism>
<evidence type="ECO:0000313" key="2">
    <source>
        <dbReference type="Proteomes" id="UP000318081"/>
    </source>
</evidence>
<dbReference type="Proteomes" id="UP000318081">
    <property type="component" value="Chromosome"/>
</dbReference>
<accession>A0ABX5XSV2</accession>
<dbReference type="InterPro" id="IPR036388">
    <property type="entry name" value="WH-like_DNA-bd_sf"/>
</dbReference>
<evidence type="ECO:0000313" key="1">
    <source>
        <dbReference type="EMBL" id="QDV84979.1"/>
    </source>
</evidence>
<reference evidence="1 2" key="1">
    <citation type="submission" date="2019-02" db="EMBL/GenBank/DDBJ databases">
        <title>Deep-cultivation of Planctomycetes and their phenomic and genomic characterization uncovers novel biology.</title>
        <authorList>
            <person name="Wiegand S."/>
            <person name="Jogler M."/>
            <person name="Boedeker C."/>
            <person name="Pinto D."/>
            <person name="Vollmers J."/>
            <person name="Rivas-Marin E."/>
            <person name="Kohn T."/>
            <person name="Peeters S.H."/>
            <person name="Heuer A."/>
            <person name="Rast P."/>
            <person name="Oberbeckmann S."/>
            <person name="Bunk B."/>
            <person name="Jeske O."/>
            <person name="Meyerdierks A."/>
            <person name="Storesund J.E."/>
            <person name="Kallscheuer N."/>
            <person name="Luecker S."/>
            <person name="Lage O.M."/>
            <person name="Pohl T."/>
            <person name="Merkel B.J."/>
            <person name="Hornburger P."/>
            <person name="Mueller R.-W."/>
            <person name="Bruemmer F."/>
            <person name="Labrenz M."/>
            <person name="Spormann A.M."/>
            <person name="Op den Camp H."/>
            <person name="Overmann J."/>
            <person name="Amann R."/>
            <person name="Jetten M.S.M."/>
            <person name="Mascher T."/>
            <person name="Medema M.H."/>
            <person name="Devos D.P."/>
            <person name="Kaster A.-K."/>
            <person name="Ovreas L."/>
            <person name="Rohde M."/>
            <person name="Galperin M.Y."/>
            <person name="Jogler C."/>
        </authorList>
    </citation>
    <scope>NUCLEOTIDE SEQUENCE [LARGE SCALE GENOMIC DNA]</scope>
    <source>
        <strain evidence="1 2">TBK1r</strain>
    </source>
</reference>
<dbReference type="Gene3D" id="1.10.10.10">
    <property type="entry name" value="Winged helix-like DNA-binding domain superfamily/Winged helix DNA-binding domain"/>
    <property type="match status" value="1"/>
</dbReference>